<keyword evidence="3 11" id="KW-0548">Nucleotidyltransferase</keyword>
<dbReference type="Gene3D" id="3.30.70.270">
    <property type="match status" value="1"/>
</dbReference>
<keyword evidence="5" id="KW-0460">Magnesium</keyword>
<dbReference type="NCBIfam" id="TIGR04416">
    <property type="entry name" value="group_II_RT_mat"/>
    <property type="match status" value="1"/>
</dbReference>
<dbReference type="PANTHER" id="PTHR34047:SF3">
    <property type="entry name" value="BLR2052 PROTEIN"/>
    <property type="match status" value="1"/>
</dbReference>
<proteinExistence type="inferred from homology"/>
<dbReference type="PANTHER" id="PTHR34047">
    <property type="entry name" value="NUCLEAR INTRON MATURASE 1, MITOCHONDRIAL-RELATED"/>
    <property type="match status" value="1"/>
</dbReference>
<evidence type="ECO:0000256" key="3">
    <source>
        <dbReference type="ARBA" id="ARBA00022695"/>
    </source>
</evidence>
<comment type="similarity">
    <text evidence="8">Belongs to the bacterial reverse transcriptase family.</text>
</comment>
<dbReference type="GO" id="GO:0046872">
    <property type="term" value="F:metal ion binding"/>
    <property type="evidence" value="ECO:0007669"/>
    <property type="project" value="UniProtKB-KW"/>
</dbReference>
<dbReference type="EC" id="2.7.7.49" evidence="1"/>
<dbReference type="InterPro" id="IPR043502">
    <property type="entry name" value="DNA/RNA_pol_sf"/>
</dbReference>
<sequence length="380" mass="44282">TLIDFDAHLSKNLYKLWNRLSSGSYFPQSVKAVEIPKGNGGTRTLGIPTIADRIAQEVVKNYIEPRLEAVFVPSSYGYRPHKSAHDAIEQVRTNVRNYGWVIDMDIKSFFDEVDHDLLLKALSKHVTETWVMLYIKRWLASPVSRNGVLEHKVGKGTPQGGVISPLLANLYLHYVLDKWLEKYYPNVRFVRYADDVIVHCKTPQESHAVLEAIANRLQACGLRLSQEKTKITYCQDYRRQKRKDYPKSFDFLGYTFKPMSKKSQRNSGVFLGFDCEMSRKARNRIVAGRRKSGFHCKSHTTLQNLAQQLNTQSRGLIRYFGVHSRWRLRSLFRHLDYRLAKWVKGKYKSITSYQKAYKYLRKIQNSYPNLFYHWSIIGLG</sequence>
<name>A0A3P1AKU2_9FLAO</name>
<evidence type="ECO:0000256" key="5">
    <source>
        <dbReference type="ARBA" id="ARBA00022842"/>
    </source>
</evidence>
<dbReference type="InterPro" id="IPR051083">
    <property type="entry name" value="GrpII_Intron_Splice-Mob/Def"/>
</dbReference>
<dbReference type="EMBL" id="RQTJ01000065">
    <property type="protein sequence ID" value="RRA89280.1"/>
    <property type="molecule type" value="Genomic_DNA"/>
</dbReference>
<dbReference type="InterPro" id="IPR030931">
    <property type="entry name" value="Group_II_RT_mat"/>
</dbReference>
<gene>
    <name evidence="11" type="primary">ltrA</name>
    <name evidence="11" type="ORF">EG242_14580</name>
</gene>
<evidence type="ECO:0000313" key="12">
    <source>
        <dbReference type="Proteomes" id="UP000268372"/>
    </source>
</evidence>
<accession>A0A3P1AKU2</accession>
<evidence type="ECO:0000256" key="2">
    <source>
        <dbReference type="ARBA" id="ARBA00022679"/>
    </source>
</evidence>
<dbReference type="GO" id="GO:0003964">
    <property type="term" value="F:RNA-directed DNA polymerase activity"/>
    <property type="evidence" value="ECO:0007669"/>
    <property type="project" value="UniProtKB-KW"/>
</dbReference>
<comment type="catalytic activity">
    <reaction evidence="9">
        <text>DNA(n) + a 2'-deoxyribonucleoside 5'-triphosphate = DNA(n+1) + diphosphate</text>
        <dbReference type="Rhea" id="RHEA:22508"/>
        <dbReference type="Rhea" id="RHEA-COMP:17339"/>
        <dbReference type="Rhea" id="RHEA-COMP:17340"/>
        <dbReference type="ChEBI" id="CHEBI:33019"/>
        <dbReference type="ChEBI" id="CHEBI:61560"/>
        <dbReference type="ChEBI" id="CHEBI:173112"/>
        <dbReference type="EC" id="2.7.7.49"/>
    </reaction>
</comment>
<evidence type="ECO:0000256" key="9">
    <source>
        <dbReference type="ARBA" id="ARBA00048173"/>
    </source>
</evidence>
<organism evidence="11 12">
    <name type="scientific">Paenimyroides viscosum</name>
    <dbReference type="NCBI Taxonomy" id="2488729"/>
    <lineage>
        <taxon>Bacteria</taxon>
        <taxon>Pseudomonadati</taxon>
        <taxon>Bacteroidota</taxon>
        <taxon>Flavobacteriia</taxon>
        <taxon>Flavobacteriales</taxon>
        <taxon>Flavobacteriaceae</taxon>
        <taxon>Paenimyroides</taxon>
    </lineage>
</organism>
<evidence type="ECO:0000313" key="11">
    <source>
        <dbReference type="EMBL" id="RRA89280.1"/>
    </source>
</evidence>
<reference evidence="11 12" key="1">
    <citation type="submission" date="2018-11" db="EMBL/GenBank/DDBJ databases">
        <title>Flavobacterium sp. nov., YIM 102796 draft genome.</title>
        <authorList>
            <person name="Li G."/>
            <person name="Jiang Y."/>
        </authorList>
    </citation>
    <scope>NUCLEOTIDE SEQUENCE [LARGE SCALE GENOMIC DNA]</scope>
    <source>
        <strain evidence="11 12">YIM 102796</strain>
    </source>
</reference>
<dbReference type="GO" id="GO:0003723">
    <property type="term" value="F:RNA binding"/>
    <property type="evidence" value="ECO:0007669"/>
    <property type="project" value="InterPro"/>
</dbReference>
<feature type="non-terminal residue" evidence="11">
    <location>
        <position position="1"/>
    </location>
</feature>
<keyword evidence="7" id="KW-0051">Antiviral defense</keyword>
<comment type="caution">
    <text evidence="11">The sequence shown here is derived from an EMBL/GenBank/DDBJ whole genome shotgun (WGS) entry which is preliminary data.</text>
</comment>
<dbReference type="Proteomes" id="UP000268372">
    <property type="component" value="Unassembled WGS sequence"/>
</dbReference>
<keyword evidence="6 11" id="KW-0695">RNA-directed DNA polymerase</keyword>
<dbReference type="InterPro" id="IPR000477">
    <property type="entry name" value="RT_dom"/>
</dbReference>
<dbReference type="InterPro" id="IPR000123">
    <property type="entry name" value="Reverse_transcriptase_msDNA"/>
</dbReference>
<dbReference type="RefSeq" id="WP_124900655.1">
    <property type="nucleotide sequence ID" value="NZ_RQTJ01000065.1"/>
</dbReference>
<dbReference type="CDD" id="cd01651">
    <property type="entry name" value="RT_G2_intron"/>
    <property type="match status" value="1"/>
</dbReference>
<evidence type="ECO:0000256" key="7">
    <source>
        <dbReference type="ARBA" id="ARBA00023118"/>
    </source>
</evidence>
<protein>
    <recommendedName>
        <fullName evidence="1">RNA-directed DNA polymerase</fullName>
        <ecNumber evidence="1">2.7.7.49</ecNumber>
    </recommendedName>
</protein>
<dbReference type="PRINTS" id="PR00866">
    <property type="entry name" value="RNADNAPOLMS"/>
</dbReference>
<evidence type="ECO:0000259" key="10">
    <source>
        <dbReference type="PROSITE" id="PS50878"/>
    </source>
</evidence>
<keyword evidence="2 11" id="KW-0808">Transferase</keyword>
<evidence type="ECO:0000256" key="8">
    <source>
        <dbReference type="ARBA" id="ARBA00034120"/>
    </source>
</evidence>
<dbReference type="InterPro" id="IPR043128">
    <property type="entry name" value="Rev_trsase/Diguanyl_cyclase"/>
</dbReference>
<feature type="domain" description="Reverse transcriptase" evidence="10">
    <location>
        <begin position="16"/>
        <end position="256"/>
    </location>
</feature>
<keyword evidence="12" id="KW-1185">Reference proteome</keyword>
<evidence type="ECO:0000256" key="1">
    <source>
        <dbReference type="ARBA" id="ARBA00012493"/>
    </source>
</evidence>
<keyword evidence="4" id="KW-0479">Metal-binding</keyword>
<dbReference type="Pfam" id="PF00078">
    <property type="entry name" value="RVT_1"/>
    <property type="match status" value="1"/>
</dbReference>
<dbReference type="PROSITE" id="PS50878">
    <property type="entry name" value="RT_POL"/>
    <property type="match status" value="1"/>
</dbReference>
<dbReference type="SUPFAM" id="SSF56672">
    <property type="entry name" value="DNA/RNA polymerases"/>
    <property type="match status" value="1"/>
</dbReference>
<dbReference type="AlphaFoldDB" id="A0A3P1AKU2"/>
<evidence type="ECO:0000256" key="6">
    <source>
        <dbReference type="ARBA" id="ARBA00022918"/>
    </source>
</evidence>
<dbReference type="OrthoDB" id="9780724at2"/>
<dbReference type="GO" id="GO:0051607">
    <property type="term" value="P:defense response to virus"/>
    <property type="evidence" value="ECO:0007669"/>
    <property type="project" value="UniProtKB-KW"/>
</dbReference>
<evidence type="ECO:0000256" key="4">
    <source>
        <dbReference type="ARBA" id="ARBA00022723"/>
    </source>
</evidence>